<comment type="caution">
    <text evidence="8">The sequence shown here is derived from an EMBL/GenBank/DDBJ whole genome shotgun (WGS) entry which is preliminary data.</text>
</comment>
<dbReference type="GO" id="GO:0009279">
    <property type="term" value="C:cell outer membrane"/>
    <property type="evidence" value="ECO:0007669"/>
    <property type="project" value="UniProtKB-SubCell"/>
</dbReference>
<organism evidence="8 9">
    <name type="scientific">Bacteroides cellulosilyticus</name>
    <dbReference type="NCBI Taxonomy" id="246787"/>
    <lineage>
        <taxon>Bacteria</taxon>
        <taxon>Pseudomonadati</taxon>
        <taxon>Bacteroidota</taxon>
        <taxon>Bacteroidia</taxon>
        <taxon>Bacteroidales</taxon>
        <taxon>Bacteroidaceae</taxon>
        <taxon>Bacteroides</taxon>
    </lineage>
</organism>
<dbReference type="SUPFAM" id="SSF48452">
    <property type="entry name" value="TPR-like"/>
    <property type="match status" value="1"/>
</dbReference>
<evidence type="ECO:0000256" key="1">
    <source>
        <dbReference type="ARBA" id="ARBA00004442"/>
    </source>
</evidence>
<dbReference type="InterPro" id="IPR033985">
    <property type="entry name" value="SusD-like_N"/>
</dbReference>
<comment type="similarity">
    <text evidence="2">Belongs to the SusD family.</text>
</comment>
<evidence type="ECO:0000256" key="5">
    <source>
        <dbReference type="ARBA" id="ARBA00023237"/>
    </source>
</evidence>
<comment type="subcellular location">
    <subcellularLocation>
        <location evidence="1">Cell outer membrane</location>
    </subcellularLocation>
</comment>
<feature type="domain" description="RagB/SusD" evidence="6">
    <location>
        <begin position="319"/>
        <end position="512"/>
    </location>
</feature>
<proteinExistence type="inferred from homology"/>
<keyword evidence="4" id="KW-0472">Membrane</keyword>
<evidence type="ECO:0000313" key="8">
    <source>
        <dbReference type="EMBL" id="KAA5422953.1"/>
    </source>
</evidence>
<dbReference type="Proteomes" id="UP000482653">
    <property type="component" value="Unassembled WGS sequence"/>
</dbReference>
<name>A0A6L3K944_9BACE</name>
<dbReference type="Pfam" id="PF14322">
    <property type="entry name" value="SusD-like_3"/>
    <property type="match status" value="1"/>
</dbReference>
<evidence type="ECO:0000256" key="4">
    <source>
        <dbReference type="ARBA" id="ARBA00023136"/>
    </source>
</evidence>
<dbReference type="Gene3D" id="1.25.40.390">
    <property type="match status" value="1"/>
</dbReference>
<accession>A0A6L3K944</accession>
<keyword evidence="3" id="KW-0732">Signal</keyword>
<dbReference type="AlphaFoldDB" id="A0A6L3K944"/>
<evidence type="ECO:0000259" key="6">
    <source>
        <dbReference type="Pfam" id="PF07980"/>
    </source>
</evidence>
<evidence type="ECO:0000256" key="2">
    <source>
        <dbReference type="ARBA" id="ARBA00006275"/>
    </source>
</evidence>
<dbReference type="RefSeq" id="WP_044153270.1">
    <property type="nucleotide sequence ID" value="NZ_CAXSKE010000011.1"/>
</dbReference>
<dbReference type="InterPro" id="IPR011990">
    <property type="entry name" value="TPR-like_helical_dom_sf"/>
</dbReference>
<keyword evidence="5" id="KW-0998">Cell outer membrane</keyword>
<gene>
    <name evidence="8" type="ORF">F2Y87_00950</name>
</gene>
<dbReference type="InterPro" id="IPR012944">
    <property type="entry name" value="SusD_RagB_dom"/>
</dbReference>
<dbReference type="EMBL" id="VVYX01000001">
    <property type="protein sequence ID" value="KAA5422953.1"/>
    <property type="molecule type" value="Genomic_DNA"/>
</dbReference>
<dbReference type="Pfam" id="PF07980">
    <property type="entry name" value="SusD_RagB"/>
    <property type="match status" value="1"/>
</dbReference>
<protein>
    <submittedName>
        <fullName evidence="8">RagB/SusD family nutrient uptake outer membrane protein</fullName>
    </submittedName>
</protein>
<reference evidence="8 9" key="1">
    <citation type="journal article" date="2019" name="Nat. Med.">
        <title>A library of human gut bacterial isolates paired with longitudinal multiomics data enables mechanistic microbiome research.</title>
        <authorList>
            <person name="Poyet M."/>
            <person name="Groussin M."/>
            <person name="Gibbons S.M."/>
            <person name="Avila-Pacheco J."/>
            <person name="Jiang X."/>
            <person name="Kearney S.M."/>
            <person name="Perrotta A.R."/>
            <person name="Berdy B."/>
            <person name="Zhao S."/>
            <person name="Lieberman T.D."/>
            <person name="Swanson P.K."/>
            <person name="Smith M."/>
            <person name="Roesemann S."/>
            <person name="Alexander J.E."/>
            <person name="Rich S.A."/>
            <person name="Livny J."/>
            <person name="Vlamakis H."/>
            <person name="Clish C."/>
            <person name="Bullock K."/>
            <person name="Deik A."/>
            <person name="Scott J."/>
            <person name="Pierce K.A."/>
            <person name="Xavier R.J."/>
            <person name="Alm E.J."/>
        </authorList>
    </citation>
    <scope>NUCLEOTIDE SEQUENCE [LARGE SCALE GENOMIC DNA]</scope>
    <source>
        <strain evidence="8 9">BIOML-A8</strain>
    </source>
</reference>
<evidence type="ECO:0000313" key="9">
    <source>
        <dbReference type="Proteomes" id="UP000482653"/>
    </source>
</evidence>
<feature type="domain" description="SusD-like N-terminal" evidence="7">
    <location>
        <begin position="83"/>
        <end position="231"/>
    </location>
</feature>
<sequence length="545" mass="62018">MTSLKNTLRTCVALSAVSIVSSCVPNMDLNNPEQLSVDTYYTTEAQLEASIIPAYEALIGQNQGGYARALYYNLLAPGDDFDKTFKWPNLYQDTYSTPANEGLLKSSWQDLFNGVFASNIAIEKITHFEGTIDEAKKDRLLGEAYFLRALHYMHLVQLFGETVPYWDHPVSDASEYYPGNAEKGQIYALIIADFAKAAELLPLRSTLYADAANKGRATKGTAQAYLAKAYLYRPILERGQAAEFGKAEAELKKVIDSGEYKLVDNYRENSMWGTDYENNIESVFEIQMFNGPDWLGGDKSDSWRWQEIGVPDGTGGSWWNLAPNQRTYDEFEEGDPRKFMTMWCPGGAYYTQLDGTVADWDYMYAHLSSDKHLYGTRKECPDYQIADADNEINTRLMRYSDVLLMYAECLSEAGNDNKSITDPTGPKYYIQQVRDRANKIVPSEQPHLWYQHEPGYIPNVDELLASDKVINGVPMNTIKNIIVHERFVELCGEYLRYFDLLRWGLADSKWLDSLKALGWSEKAMYYPFPEEELSNNSNLKGNDMN</sequence>
<dbReference type="PROSITE" id="PS51257">
    <property type="entry name" value="PROKAR_LIPOPROTEIN"/>
    <property type="match status" value="1"/>
</dbReference>
<evidence type="ECO:0000259" key="7">
    <source>
        <dbReference type="Pfam" id="PF14322"/>
    </source>
</evidence>
<evidence type="ECO:0000256" key="3">
    <source>
        <dbReference type="ARBA" id="ARBA00022729"/>
    </source>
</evidence>